<accession>A0AA42VE34</accession>
<dbReference type="AlphaFoldDB" id="A0AA42VE34"/>
<dbReference type="InterPro" id="IPR014862">
    <property type="entry name" value="TrwC"/>
</dbReference>
<evidence type="ECO:0000313" key="2">
    <source>
        <dbReference type="EMBL" id="MDH1899488.1"/>
    </source>
</evidence>
<dbReference type="CDD" id="cd17933">
    <property type="entry name" value="DEXSc_RecD-like"/>
    <property type="match status" value="1"/>
</dbReference>
<dbReference type="SUPFAM" id="SSF55464">
    <property type="entry name" value="Origin of replication-binding domain, RBD-like"/>
    <property type="match status" value="1"/>
</dbReference>
<dbReference type="InterPro" id="IPR014059">
    <property type="entry name" value="TraI/TrwC_relax"/>
</dbReference>
<dbReference type="SUPFAM" id="SSF52540">
    <property type="entry name" value="P-loop containing nucleoside triphosphate hydrolases"/>
    <property type="match status" value="2"/>
</dbReference>
<dbReference type="NCBIfam" id="TIGR02686">
    <property type="entry name" value="relax_trwC"/>
    <property type="match status" value="1"/>
</dbReference>
<dbReference type="RefSeq" id="WP_268452269.1">
    <property type="nucleotide sequence ID" value="NZ_JAOCFT010000001.1"/>
</dbReference>
<name>A0AA42VE34_AERCA</name>
<dbReference type="EMBL" id="JAOCFT010000001">
    <property type="protein sequence ID" value="MDH1899488.1"/>
    <property type="molecule type" value="Genomic_DNA"/>
</dbReference>
<feature type="domain" description="TrwC relaxase" evidence="1">
    <location>
        <begin position="14"/>
        <end position="277"/>
    </location>
</feature>
<sequence length="845" mass="94170">MLSVHAISHIGYYVDEDYYLTDDQPAGIWIGRGAIALGISGREVGEDYHSIMRGFSPNGKTALCSVPGESHQPGWDLTFSAPKSVSIVWAAADHSLREKISDAQLVAVKRAISFLENHAAFTRREHAGQRRERVDGLVAATFEHETSRDLDPQLHTHALVANVAPRSDGSWGTIISRDLYLWQKAAGATYRAELAYQINLLGLAVEPDGECFCLPCIPDTISRYFSKRAHAITESLTQTSATSSASSIGDRAKLVTRRTKQRVERSALLERWQSELDGFGLTAKYIESQSGHRLAGKPVVEPLFFKDIYAALTERVAVFRAQDLYQLIAEKLQCSCLPATDIQNFSESLLVDDELILIGIDEKHSQLFTTRQMLRVEQELVTIATDLFARNELKLTESVVQAAITFQEKGCGYALSQEQRVALLDVCCNGDLGILQGSAGAGKSSAMAVLRHAYQSSGHRVVGATIAKRAADNLQEESGIPSFTVAKLLTDYERKRNHFSTADVLVIDEAGQVGTRQLHKLLHIAAENNVKVILVGEDKQLDAIEHGGCLRYLSRRLNCSRIETIKRQRESWAREAVMQLRDGESETALEAFRRRGLLNFCSDAHETKNSMVQAWNQFRLANPDKSNLLLAQKWADVSLLSDQVRRILQAEGSVGLNEVEVDCIVSEHRCRYKFAAGDRIKFCKNDYRLQVSNGTFGTIKYIKANDGCIDFGVDLDDGRYIIFNNLDYKNEDDRLPIALGYALTVYASQGTTIDGDVFVYWTSGMDRANSYVAGSRHKDNCHWFFNNQELSFLSDHHEIDNIKTLAKAMSTDKRKDMAIEHIKNNGEAGSPKYYEANSSTVCTLQ</sequence>
<evidence type="ECO:0000313" key="3">
    <source>
        <dbReference type="Proteomes" id="UP001160758"/>
    </source>
</evidence>
<evidence type="ECO:0000259" key="1">
    <source>
        <dbReference type="Pfam" id="PF08751"/>
    </source>
</evidence>
<reference evidence="2" key="1">
    <citation type="submission" date="2022-09" db="EMBL/GenBank/DDBJ databases">
        <title>Intensive care unit water sources are persistently colonized with multi-drug resistant bacteria and are the site of extensive horizontal gene transfer of antibiotic resistance genes.</title>
        <authorList>
            <person name="Diorio-Toth L."/>
        </authorList>
    </citation>
    <scope>NUCLEOTIDE SEQUENCE</scope>
    <source>
        <strain evidence="2">GD03796</strain>
    </source>
</reference>
<dbReference type="InterPro" id="IPR027417">
    <property type="entry name" value="P-loop_NTPase"/>
</dbReference>
<organism evidence="2 3">
    <name type="scientific">Aeromonas caviae</name>
    <name type="common">Aeromonas punctata</name>
    <dbReference type="NCBI Taxonomy" id="648"/>
    <lineage>
        <taxon>Bacteria</taxon>
        <taxon>Pseudomonadati</taxon>
        <taxon>Pseudomonadota</taxon>
        <taxon>Gammaproteobacteria</taxon>
        <taxon>Aeromonadales</taxon>
        <taxon>Aeromonadaceae</taxon>
        <taxon>Aeromonas</taxon>
    </lineage>
</organism>
<dbReference type="Pfam" id="PF13604">
    <property type="entry name" value="AAA_30"/>
    <property type="match status" value="1"/>
</dbReference>
<dbReference type="NCBIfam" id="NF041492">
    <property type="entry name" value="MobF"/>
    <property type="match status" value="1"/>
</dbReference>
<gene>
    <name evidence="2" type="ORF">N5I07_18360</name>
</gene>
<protein>
    <submittedName>
        <fullName evidence="2">Relaxase domain-containing protein</fullName>
    </submittedName>
</protein>
<dbReference type="Pfam" id="PF08751">
    <property type="entry name" value="TrwC"/>
    <property type="match status" value="1"/>
</dbReference>
<proteinExistence type="predicted"/>
<dbReference type="Proteomes" id="UP001160758">
    <property type="component" value="Unassembled WGS sequence"/>
</dbReference>
<dbReference type="Gene3D" id="3.40.50.300">
    <property type="entry name" value="P-loop containing nucleotide triphosphate hydrolases"/>
    <property type="match status" value="2"/>
</dbReference>
<dbReference type="Gene3D" id="2.30.30.940">
    <property type="match status" value="1"/>
</dbReference>
<comment type="caution">
    <text evidence="2">The sequence shown here is derived from an EMBL/GenBank/DDBJ whole genome shotgun (WGS) entry which is preliminary data.</text>
</comment>